<gene>
    <name evidence="1" type="ORF">WS90_22410</name>
</gene>
<sequence length="129" mass="14497">MQVISAAAEPDYDPRMLNGSVRIEKLDADNAYLGTQRVSHHFVEPIAVDDLHIIIDQGDELSPGNIYRAIVESGIIEWPIVPEDTYTVIDRKPLHIVERFRFVGAIVDNDDFEGAIASFFDNRIDTATK</sequence>
<protein>
    <submittedName>
        <fullName evidence="1">Uncharacterized protein</fullName>
    </submittedName>
</protein>
<dbReference type="AlphaFoldDB" id="A0A103ZD34"/>
<evidence type="ECO:0000313" key="1">
    <source>
        <dbReference type="EMBL" id="KVK77362.1"/>
    </source>
</evidence>
<organism evidence="1 2">
    <name type="scientific">Burkholderia cepacia</name>
    <name type="common">Pseudomonas cepacia</name>
    <dbReference type="NCBI Taxonomy" id="292"/>
    <lineage>
        <taxon>Bacteria</taxon>
        <taxon>Pseudomonadati</taxon>
        <taxon>Pseudomonadota</taxon>
        <taxon>Betaproteobacteria</taxon>
        <taxon>Burkholderiales</taxon>
        <taxon>Burkholderiaceae</taxon>
        <taxon>Burkholderia</taxon>
        <taxon>Burkholderia cepacia complex</taxon>
    </lineage>
</organism>
<name>A0A103ZD34_BURCE</name>
<proteinExistence type="predicted"/>
<comment type="caution">
    <text evidence="1">The sequence shown here is derived from an EMBL/GenBank/DDBJ whole genome shotgun (WGS) entry which is preliminary data.</text>
</comment>
<reference evidence="1 2" key="1">
    <citation type="submission" date="2015-11" db="EMBL/GenBank/DDBJ databases">
        <title>Expanding the genomic diversity of Burkholderia species for the development of highly accurate diagnostics.</title>
        <authorList>
            <person name="Sahl J."/>
            <person name="Keim P."/>
            <person name="Wagner D."/>
        </authorList>
    </citation>
    <scope>NUCLEOTIDE SEQUENCE [LARGE SCALE GENOMIC DNA]</scope>
    <source>
        <strain evidence="1 2">MSMB1302</strain>
    </source>
</reference>
<accession>A0A103ZD34</accession>
<evidence type="ECO:0000313" key="2">
    <source>
        <dbReference type="Proteomes" id="UP000069001"/>
    </source>
</evidence>
<dbReference type="Proteomes" id="UP000069001">
    <property type="component" value="Unassembled WGS sequence"/>
</dbReference>
<dbReference type="EMBL" id="LOYH01000083">
    <property type="protein sequence ID" value="KVK77362.1"/>
    <property type="molecule type" value="Genomic_DNA"/>
</dbReference>